<protein>
    <submittedName>
        <fullName evidence="2">Uncharacterized protein</fullName>
    </submittedName>
</protein>
<dbReference type="Proteomes" id="UP000235145">
    <property type="component" value="Unassembled WGS sequence"/>
</dbReference>
<feature type="compositionally biased region" description="Acidic residues" evidence="1">
    <location>
        <begin position="68"/>
        <end position="83"/>
    </location>
</feature>
<dbReference type="AlphaFoldDB" id="A0A9R1WRV8"/>
<evidence type="ECO:0000313" key="3">
    <source>
        <dbReference type="Proteomes" id="UP000235145"/>
    </source>
</evidence>
<keyword evidence="3" id="KW-1185">Reference proteome</keyword>
<organism evidence="2 3">
    <name type="scientific">Lactuca sativa</name>
    <name type="common">Garden lettuce</name>
    <dbReference type="NCBI Taxonomy" id="4236"/>
    <lineage>
        <taxon>Eukaryota</taxon>
        <taxon>Viridiplantae</taxon>
        <taxon>Streptophyta</taxon>
        <taxon>Embryophyta</taxon>
        <taxon>Tracheophyta</taxon>
        <taxon>Spermatophyta</taxon>
        <taxon>Magnoliopsida</taxon>
        <taxon>eudicotyledons</taxon>
        <taxon>Gunneridae</taxon>
        <taxon>Pentapetalae</taxon>
        <taxon>asterids</taxon>
        <taxon>campanulids</taxon>
        <taxon>Asterales</taxon>
        <taxon>Asteraceae</taxon>
        <taxon>Cichorioideae</taxon>
        <taxon>Cichorieae</taxon>
        <taxon>Lactucinae</taxon>
        <taxon>Lactuca</taxon>
    </lineage>
</organism>
<dbReference type="EMBL" id="NBSK02000009">
    <property type="protein sequence ID" value="KAJ0186231.1"/>
    <property type="molecule type" value="Genomic_DNA"/>
</dbReference>
<name>A0A9R1WRV8_LACSA</name>
<comment type="caution">
    <text evidence="2">The sequence shown here is derived from an EMBL/GenBank/DDBJ whole genome shotgun (WGS) entry which is preliminary data.</text>
</comment>
<evidence type="ECO:0000313" key="2">
    <source>
        <dbReference type="EMBL" id="KAJ0186231.1"/>
    </source>
</evidence>
<proteinExistence type="predicted"/>
<accession>A0A9R1WRV8</accession>
<feature type="region of interest" description="Disordered" evidence="1">
    <location>
        <begin position="63"/>
        <end position="85"/>
    </location>
</feature>
<reference evidence="2 3" key="1">
    <citation type="journal article" date="2017" name="Nat. Commun.">
        <title>Genome assembly with in vitro proximity ligation data and whole-genome triplication in lettuce.</title>
        <authorList>
            <person name="Reyes-Chin-Wo S."/>
            <person name="Wang Z."/>
            <person name="Yang X."/>
            <person name="Kozik A."/>
            <person name="Arikit S."/>
            <person name="Song C."/>
            <person name="Xia L."/>
            <person name="Froenicke L."/>
            <person name="Lavelle D.O."/>
            <person name="Truco M.J."/>
            <person name="Xia R."/>
            <person name="Zhu S."/>
            <person name="Xu C."/>
            <person name="Xu H."/>
            <person name="Xu X."/>
            <person name="Cox K."/>
            <person name="Korf I."/>
            <person name="Meyers B.C."/>
            <person name="Michelmore R.W."/>
        </authorList>
    </citation>
    <scope>NUCLEOTIDE SEQUENCE [LARGE SCALE GENOMIC DNA]</scope>
    <source>
        <strain evidence="3">cv. Salinas</strain>
        <tissue evidence="2">Seedlings</tissue>
    </source>
</reference>
<sequence>MLGFTSRQNTGALFFFFDGEGQVNSFGNSRWIRGGIRLVKAGDEGFVLMNFQLPRPEEEFDYYANSGQDDETSNNLFSDEEHDSEQSRIKYRIEIALPTVKSRFGHGSVRLSFGSCLCELDDT</sequence>
<gene>
    <name evidence="2" type="ORF">LSAT_V11C900467550</name>
</gene>
<evidence type="ECO:0000256" key="1">
    <source>
        <dbReference type="SAM" id="MobiDB-lite"/>
    </source>
</evidence>